<feature type="transmembrane region" description="Helical" evidence="2">
    <location>
        <begin position="175"/>
        <end position="198"/>
    </location>
</feature>
<dbReference type="Proteomes" id="UP000054317">
    <property type="component" value="Unassembled WGS sequence"/>
</dbReference>
<evidence type="ECO:0000256" key="1">
    <source>
        <dbReference type="SAM" id="MobiDB-lite"/>
    </source>
</evidence>
<reference evidence="4" key="1">
    <citation type="journal article" date="2012" name="Science">
        <title>The Paleozoic origin of enzymatic lignin decomposition reconstructed from 31 fungal genomes.</title>
        <authorList>
            <person name="Floudas D."/>
            <person name="Binder M."/>
            <person name="Riley R."/>
            <person name="Barry K."/>
            <person name="Blanchette R.A."/>
            <person name="Henrissat B."/>
            <person name="Martinez A.T."/>
            <person name="Otillar R."/>
            <person name="Spatafora J.W."/>
            <person name="Yadav J.S."/>
            <person name="Aerts A."/>
            <person name="Benoit I."/>
            <person name="Boyd A."/>
            <person name="Carlson A."/>
            <person name="Copeland A."/>
            <person name="Coutinho P.M."/>
            <person name="de Vries R.P."/>
            <person name="Ferreira P."/>
            <person name="Findley K."/>
            <person name="Foster B."/>
            <person name="Gaskell J."/>
            <person name="Glotzer D."/>
            <person name="Gorecki P."/>
            <person name="Heitman J."/>
            <person name="Hesse C."/>
            <person name="Hori C."/>
            <person name="Igarashi K."/>
            <person name="Jurgens J.A."/>
            <person name="Kallen N."/>
            <person name="Kersten P."/>
            <person name="Kohler A."/>
            <person name="Kuees U."/>
            <person name="Kumar T.K.A."/>
            <person name="Kuo A."/>
            <person name="LaButti K."/>
            <person name="Larrondo L.F."/>
            <person name="Lindquist E."/>
            <person name="Ling A."/>
            <person name="Lombard V."/>
            <person name="Lucas S."/>
            <person name="Lundell T."/>
            <person name="Martin R."/>
            <person name="McLaughlin D.J."/>
            <person name="Morgenstern I."/>
            <person name="Morin E."/>
            <person name="Murat C."/>
            <person name="Nagy L.G."/>
            <person name="Nolan M."/>
            <person name="Ohm R.A."/>
            <person name="Patyshakuliyeva A."/>
            <person name="Rokas A."/>
            <person name="Ruiz-Duenas F.J."/>
            <person name="Sabat G."/>
            <person name="Salamov A."/>
            <person name="Samejima M."/>
            <person name="Schmutz J."/>
            <person name="Slot J.C."/>
            <person name="St John F."/>
            <person name="Stenlid J."/>
            <person name="Sun H."/>
            <person name="Sun S."/>
            <person name="Syed K."/>
            <person name="Tsang A."/>
            <person name="Wiebenga A."/>
            <person name="Young D."/>
            <person name="Pisabarro A."/>
            <person name="Eastwood D.C."/>
            <person name="Martin F."/>
            <person name="Cullen D."/>
            <person name="Grigoriev I.V."/>
            <person name="Hibbett D.S."/>
        </authorList>
    </citation>
    <scope>NUCLEOTIDE SEQUENCE [LARGE SCALE GENOMIC DNA]</scope>
    <source>
        <strain evidence="4">FP-101664</strain>
    </source>
</reference>
<protein>
    <recommendedName>
        <fullName evidence="5">Mid2 domain-containing protein</fullName>
    </recommendedName>
</protein>
<evidence type="ECO:0000313" key="4">
    <source>
        <dbReference type="Proteomes" id="UP000054317"/>
    </source>
</evidence>
<feature type="region of interest" description="Disordered" evidence="1">
    <location>
        <begin position="350"/>
        <end position="453"/>
    </location>
</feature>
<keyword evidence="2" id="KW-1133">Transmembrane helix</keyword>
<evidence type="ECO:0000313" key="3">
    <source>
        <dbReference type="EMBL" id="EIW51798.1"/>
    </source>
</evidence>
<dbReference type="KEGG" id="tvs:TRAVEDRAFT_32276"/>
<sequence length="453" mass="46512">MSCVTSPTATRFTTFTTDSISTSFSDSVSTLDPTVTTIQSVSCVPTSNGTLSASSCSTVDSVSTIAGGTTTIQVPVFITVPITSSSATATLFTTSCTSDSSSPTDTSSAPTSTTTVVLTTAVETTVTFQSSFTSDGTVIFTSGTSTAFSTVLETQTSVLVPTGTSSSSGSSDTSAIVGGAVGGVVGAIILALFAWLLFRKKRRYDFDDELFLHEAVNDDHSKHVLRKNGGEKQGVDVDADPRPYTYGALSAGPSSGPQTPSTEGPPPVPYRGPPPPPRPAQFYSVPGKGLPPSPRPVPSQTSLSTPSAYSTHPSAQSYSGLPAANASVSTLTTTGAGGYDQHRPLQVVNNYAPVQPQPVGLPSPSEKSQIYLHPDRGLTTVTERSEPSGSSMYVPRRPPTPAGLASVPGPLPPPQAALVSQPDPSRGPFVHQDAGRAAPARAPESEAPPAYSV</sequence>
<evidence type="ECO:0000256" key="2">
    <source>
        <dbReference type="SAM" id="Phobius"/>
    </source>
</evidence>
<feature type="region of interest" description="Disordered" evidence="1">
    <location>
        <begin position="223"/>
        <end position="321"/>
    </location>
</feature>
<evidence type="ECO:0008006" key="5">
    <source>
        <dbReference type="Google" id="ProtNLM"/>
    </source>
</evidence>
<proteinExistence type="predicted"/>
<gene>
    <name evidence="3" type="ORF">TRAVEDRAFT_32276</name>
</gene>
<dbReference type="GeneID" id="19413676"/>
<dbReference type="AlphaFoldDB" id="R7S719"/>
<feature type="compositionally biased region" description="Low complexity" evidence="1">
    <location>
        <begin position="435"/>
        <end position="453"/>
    </location>
</feature>
<feature type="compositionally biased region" description="Polar residues" evidence="1">
    <location>
        <begin position="379"/>
        <end position="391"/>
    </location>
</feature>
<accession>R7S719</accession>
<keyword evidence="4" id="KW-1185">Reference proteome</keyword>
<name>R7S719_TRAVS</name>
<dbReference type="RefSeq" id="XP_008045224.1">
    <property type="nucleotide sequence ID" value="XM_008047033.1"/>
</dbReference>
<feature type="compositionally biased region" description="Polar residues" evidence="1">
    <location>
        <begin position="298"/>
        <end position="319"/>
    </location>
</feature>
<keyword evidence="2" id="KW-0812">Transmembrane</keyword>
<feature type="compositionally biased region" description="Pro residues" evidence="1">
    <location>
        <begin position="263"/>
        <end position="279"/>
    </location>
</feature>
<dbReference type="OMA" id="GPLEMDA"/>
<feature type="compositionally biased region" description="Basic and acidic residues" evidence="1">
    <location>
        <begin position="223"/>
        <end position="241"/>
    </location>
</feature>
<keyword evidence="2" id="KW-0472">Membrane</keyword>
<feature type="compositionally biased region" description="Polar residues" evidence="1">
    <location>
        <begin position="252"/>
        <end position="262"/>
    </location>
</feature>
<organism evidence="3 4">
    <name type="scientific">Trametes versicolor (strain FP-101664)</name>
    <name type="common">White-rot fungus</name>
    <name type="synonym">Coriolus versicolor</name>
    <dbReference type="NCBI Taxonomy" id="717944"/>
    <lineage>
        <taxon>Eukaryota</taxon>
        <taxon>Fungi</taxon>
        <taxon>Dikarya</taxon>
        <taxon>Basidiomycota</taxon>
        <taxon>Agaricomycotina</taxon>
        <taxon>Agaricomycetes</taxon>
        <taxon>Polyporales</taxon>
        <taxon>Polyporaceae</taxon>
        <taxon>Trametes</taxon>
    </lineage>
</organism>
<dbReference type="EMBL" id="JH711798">
    <property type="protein sequence ID" value="EIW51798.1"/>
    <property type="molecule type" value="Genomic_DNA"/>
</dbReference>
<dbReference type="OrthoDB" id="2758059at2759"/>